<sequence length="280" mass="32490">MINCYIIGEISSVEPLCGLINNYPITELKGYSMQKPESFDPVYSLRPEIVFIDDKFLINNETWLERIRQFAAIIIVSNQIDRAFEAFEYQAFDYLLKPISFNRFVKCINKFDHITQLAHHPKLPRLQPISDCFFIKADSKGIKQVLIKCNDLIYIEALQNYVILHLERDKKFCCYNTMKEMEDSLPEHEFSRVHKSFIINDSKIISIDGNAISLKGTENLKIIFGTIYKKAFMEKKSDIIIKRHRKGGEILTYPKLATSFILCLGASLQLIHLLNPFLPL</sequence>
<dbReference type="PROSITE" id="PS50930">
    <property type="entry name" value="HTH_LYTTR"/>
    <property type="match status" value="1"/>
</dbReference>
<dbReference type="SUPFAM" id="SSF52172">
    <property type="entry name" value="CheY-like"/>
    <property type="match status" value="1"/>
</dbReference>
<evidence type="ECO:0000259" key="1">
    <source>
        <dbReference type="PROSITE" id="PS50930"/>
    </source>
</evidence>
<dbReference type="InterPro" id="IPR011006">
    <property type="entry name" value="CheY-like_superfamily"/>
</dbReference>
<comment type="caution">
    <text evidence="2">The sequence shown here is derived from an EMBL/GenBank/DDBJ whole genome shotgun (WGS) entry which is preliminary data.</text>
</comment>
<dbReference type="GO" id="GO:0003677">
    <property type="term" value="F:DNA binding"/>
    <property type="evidence" value="ECO:0007669"/>
    <property type="project" value="InterPro"/>
</dbReference>
<gene>
    <name evidence="2" type="ORF">DHW03_03220</name>
</gene>
<evidence type="ECO:0000313" key="2">
    <source>
        <dbReference type="EMBL" id="PWS28858.1"/>
    </source>
</evidence>
<dbReference type="PANTHER" id="PTHR37299:SF1">
    <property type="entry name" value="STAGE 0 SPORULATION PROTEIN A HOMOLOG"/>
    <property type="match status" value="1"/>
</dbReference>
<dbReference type="Proteomes" id="UP000245379">
    <property type="component" value="Unassembled WGS sequence"/>
</dbReference>
<dbReference type="RefSeq" id="WP_109924288.1">
    <property type="nucleotide sequence ID" value="NZ_QGNZ01000001.1"/>
</dbReference>
<dbReference type="Gene3D" id="3.40.50.2300">
    <property type="match status" value="1"/>
</dbReference>
<dbReference type="Gene3D" id="2.40.50.1020">
    <property type="entry name" value="LytTr DNA-binding domain"/>
    <property type="match status" value="1"/>
</dbReference>
<dbReference type="AlphaFoldDB" id="A0A317EUL7"/>
<protein>
    <recommendedName>
        <fullName evidence="1">HTH LytTR-type domain-containing protein</fullName>
    </recommendedName>
</protein>
<name>A0A317EUL7_9SPHI</name>
<proteinExistence type="predicted"/>
<dbReference type="OrthoDB" id="796275at2"/>
<dbReference type="InterPro" id="IPR007492">
    <property type="entry name" value="LytTR_DNA-bd_dom"/>
</dbReference>
<dbReference type="PANTHER" id="PTHR37299">
    <property type="entry name" value="TRANSCRIPTIONAL REGULATOR-RELATED"/>
    <property type="match status" value="1"/>
</dbReference>
<dbReference type="GO" id="GO:0000156">
    <property type="term" value="F:phosphorelay response regulator activity"/>
    <property type="evidence" value="ECO:0007669"/>
    <property type="project" value="InterPro"/>
</dbReference>
<organism evidence="2 3">
    <name type="scientific">Pedobacter yonginense</name>
    <dbReference type="NCBI Taxonomy" id="651869"/>
    <lineage>
        <taxon>Bacteria</taxon>
        <taxon>Pseudomonadati</taxon>
        <taxon>Bacteroidota</taxon>
        <taxon>Sphingobacteriia</taxon>
        <taxon>Sphingobacteriales</taxon>
        <taxon>Sphingobacteriaceae</taxon>
        <taxon>Pedobacter</taxon>
    </lineage>
</organism>
<dbReference type="Pfam" id="PF04397">
    <property type="entry name" value="LytTR"/>
    <property type="match status" value="1"/>
</dbReference>
<dbReference type="SMART" id="SM00850">
    <property type="entry name" value="LytTR"/>
    <property type="match status" value="1"/>
</dbReference>
<feature type="domain" description="HTH LytTR-type" evidence="1">
    <location>
        <begin position="139"/>
        <end position="208"/>
    </location>
</feature>
<dbReference type="InterPro" id="IPR046947">
    <property type="entry name" value="LytR-like"/>
</dbReference>
<accession>A0A317EUL7</accession>
<evidence type="ECO:0000313" key="3">
    <source>
        <dbReference type="Proteomes" id="UP000245379"/>
    </source>
</evidence>
<keyword evidence="3" id="KW-1185">Reference proteome</keyword>
<reference evidence="2 3" key="1">
    <citation type="submission" date="2018-05" db="EMBL/GenBank/DDBJ databases">
        <title>Pedobacter paludis sp. nov., isolated from wetland soil.</title>
        <authorList>
            <person name="Zhang Y."/>
            <person name="Wang G."/>
        </authorList>
    </citation>
    <scope>NUCLEOTIDE SEQUENCE [LARGE SCALE GENOMIC DNA]</scope>
    <source>
        <strain evidence="2 3">KCTC22721</strain>
    </source>
</reference>
<dbReference type="EMBL" id="QGNZ01000001">
    <property type="protein sequence ID" value="PWS28858.1"/>
    <property type="molecule type" value="Genomic_DNA"/>
</dbReference>